<gene>
    <name evidence="10" type="primary">ydfS3</name>
    <name evidence="10" type="ORF">CLSA_c33370</name>
</gene>
<evidence type="ECO:0000256" key="3">
    <source>
        <dbReference type="ARBA" id="ARBA00022475"/>
    </source>
</evidence>
<dbReference type="PATRIC" id="fig|1345695.10.peg.3263"/>
<keyword evidence="4 7" id="KW-0812">Transmembrane</keyword>
<comment type="subcellular location">
    <subcellularLocation>
        <location evidence="1">Cell membrane</location>
        <topology evidence="1">Multi-pass membrane protein</topology>
    </subcellularLocation>
</comment>
<dbReference type="Pfam" id="PF04239">
    <property type="entry name" value="DUF421"/>
    <property type="match status" value="1"/>
</dbReference>
<dbReference type="InterPro" id="IPR023090">
    <property type="entry name" value="UPF0702_alpha/beta_dom_sf"/>
</dbReference>
<dbReference type="InterPro" id="IPR007353">
    <property type="entry name" value="DUF421"/>
</dbReference>
<keyword evidence="3" id="KW-1003">Cell membrane</keyword>
<sequence>MREYLILFCRSVIAYFVLLFFTRVMGKKQMSQLTYFDYIVGITIGSIAAVASVDKDINVFEGSFSIIIWSILTILISEVTLKNIKIRLWLDGEPLVIINDGKVIYKNMKKARYNIGDLLMQLRDKDVFYITDVEMAVLEPDGKLSILKKAQKSTLTAEDMNIRKPKPGMMVDIVLNGNILSRHLQQINKDEQWVIKKLKSKNINNIKDVIFAGIQADQKMYVVTYDDSIEIDL</sequence>
<dbReference type="HOGENOM" id="CLU_077149_0_2_9"/>
<evidence type="ECO:0000313" key="10">
    <source>
        <dbReference type="EMBL" id="AGX44300.1"/>
    </source>
</evidence>
<dbReference type="KEGG" id="csb:CLSA_c33370"/>
<evidence type="ECO:0000256" key="5">
    <source>
        <dbReference type="ARBA" id="ARBA00022989"/>
    </source>
</evidence>
<evidence type="ECO:0000256" key="7">
    <source>
        <dbReference type="SAM" id="Phobius"/>
    </source>
</evidence>
<name>U5MUM6_CLOSA</name>
<proteinExistence type="inferred from homology"/>
<dbReference type="OrthoDB" id="9778331at2"/>
<evidence type="ECO:0000256" key="2">
    <source>
        <dbReference type="ARBA" id="ARBA00006448"/>
    </source>
</evidence>
<evidence type="ECO:0000256" key="4">
    <source>
        <dbReference type="ARBA" id="ARBA00022692"/>
    </source>
</evidence>
<evidence type="ECO:0000313" key="11">
    <source>
        <dbReference type="Proteomes" id="UP000017118"/>
    </source>
</evidence>
<feature type="transmembrane region" description="Helical" evidence="7">
    <location>
        <begin position="6"/>
        <end position="26"/>
    </location>
</feature>
<dbReference type="RefSeq" id="WP_022747440.1">
    <property type="nucleotide sequence ID" value="NC_022571.1"/>
</dbReference>
<reference evidence="10 11" key="1">
    <citation type="journal article" date="2013" name="Genome Announc.">
        <title>Complete Genome Sequence of the Solvent Producer Clostridium saccharobutylicum NCP262 (DSM 13864).</title>
        <authorList>
            <person name="Poehlein A."/>
            <person name="Hartwich K."/>
            <person name="Krabben P."/>
            <person name="Ehrenreich A."/>
            <person name="Liebl W."/>
            <person name="Durre P."/>
            <person name="Gottschalk G."/>
            <person name="Daniel R."/>
        </authorList>
    </citation>
    <scope>NUCLEOTIDE SEQUENCE [LARGE SCALE GENOMIC DNA]</scope>
    <source>
        <strain evidence="10">DSM 13864</strain>
    </source>
</reference>
<keyword evidence="11" id="KW-1185">Reference proteome</keyword>
<dbReference type="GeneID" id="55475681"/>
<keyword evidence="6 7" id="KW-0472">Membrane</keyword>
<dbReference type="eggNOG" id="COG2323">
    <property type="taxonomic scope" value="Bacteria"/>
</dbReference>
<evidence type="ECO:0000259" key="8">
    <source>
        <dbReference type="Pfam" id="PF04239"/>
    </source>
</evidence>
<feature type="domain" description="YetF C-terminal" evidence="8">
    <location>
        <begin position="82"/>
        <end position="214"/>
    </location>
</feature>
<dbReference type="PANTHER" id="PTHR34582">
    <property type="entry name" value="UPF0702 TRANSMEMBRANE PROTEIN YCAP"/>
    <property type="match status" value="1"/>
</dbReference>
<keyword evidence="5 7" id="KW-1133">Transmembrane helix</keyword>
<feature type="transmembrane region" description="Helical" evidence="7">
    <location>
        <begin position="59"/>
        <end position="81"/>
    </location>
</feature>
<dbReference type="InterPro" id="IPR048454">
    <property type="entry name" value="YetF_N"/>
</dbReference>
<feature type="domain" description="YetF-like N-terminal transmembrane" evidence="9">
    <location>
        <begin position="6"/>
        <end position="77"/>
    </location>
</feature>
<accession>U5MUM6</accession>
<evidence type="ECO:0000256" key="1">
    <source>
        <dbReference type="ARBA" id="ARBA00004651"/>
    </source>
</evidence>
<dbReference type="EMBL" id="CP006721">
    <property type="protein sequence ID" value="AGX44300.1"/>
    <property type="molecule type" value="Genomic_DNA"/>
</dbReference>
<evidence type="ECO:0000259" key="9">
    <source>
        <dbReference type="Pfam" id="PF20730"/>
    </source>
</evidence>
<organism evidence="10 11">
    <name type="scientific">Clostridium saccharobutylicum DSM 13864</name>
    <dbReference type="NCBI Taxonomy" id="1345695"/>
    <lineage>
        <taxon>Bacteria</taxon>
        <taxon>Bacillati</taxon>
        <taxon>Bacillota</taxon>
        <taxon>Clostridia</taxon>
        <taxon>Eubacteriales</taxon>
        <taxon>Clostridiaceae</taxon>
        <taxon>Clostridium</taxon>
    </lineage>
</organism>
<protein>
    <submittedName>
        <fullName evidence="10">UPF0702 transmembrane protein YdfS</fullName>
    </submittedName>
</protein>
<dbReference type="Pfam" id="PF20730">
    <property type="entry name" value="YetF_N"/>
    <property type="match status" value="1"/>
</dbReference>
<evidence type="ECO:0000256" key="6">
    <source>
        <dbReference type="ARBA" id="ARBA00023136"/>
    </source>
</evidence>
<feature type="transmembrane region" description="Helical" evidence="7">
    <location>
        <begin position="33"/>
        <end position="53"/>
    </location>
</feature>
<dbReference type="GO" id="GO:0005886">
    <property type="term" value="C:plasma membrane"/>
    <property type="evidence" value="ECO:0007669"/>
    <property type="project" value="UniProtKB-SubCell"/>
</dbReference>
<dbReference type="Gene3D" id="3.30.240.20">
    <property type="entry name" value="bsu07140 like domains"/>
    <property type="match status" value="2"/>
</dbReference>
<dbReference type="Proteomes" id="UP000017118">
    <property type="component" value="Chromosome"/>
</dbReference>
<comment type="similarity">
    <text evidence="2">Belongs to the UPF0702 family.</text>
</comment>
<dbReference type="PANTHER" id="PTHR34582:SF7">
    <property type="entry name" value="UPF0702 TRANSMEMBRANE PROTEIN YDFS"/>
    <property type="match status" value="1"/>
</dbReference>
<dbReference type="AlphaFoldDB" id="U5MUM6"/>